<dbReference type="EMBL" id="CAHIKZ030005555">
    <property type="protein sequence ID" value="CAE1329495.1"/>
    <property type="molecule type" value="Genomic_DNA"/>
</dbReference>
<dbReference type="AlphaFoldDB" id="A0A812ERB8"/>
<protein>
    <submittedName>
        <fullName evidence="2">Uncharacterized protein</fullName>
    </submittedName>
</protein>
<proteinExistence type="predicted"/>
<feature type="transmembrane region" description="Helical" evidence="1">
    <location>
        <begin position="12"/>
        <end position="36"/>
    </location>
</feature>
<evidence type="ECO:0000313" key="2">
    <source>
        <dbReference type="EMBL" id="CAE1329495.1"/>
    </source>
</evidence>
<evidence type="ECO:0000256" key="1">
    <source>
        <dbReference type="SAM" id="Phobius"/>
    </source>
</evidence>
<reference evidence="2" key="1">
    <citation type="submission" date="2021-01" db="EMBL/GenBank/DDBJ databases">
        <authorList>
            <person name="Li R."/>
            <person name="Bekaert M."/>
        </authorList>
    </citation>
    <scope>NUCLEOTIDE SEQUENCE</scope>
    <source>
        <strain evidence="2">Farmed</strain>
    </source>
</reference>
<comment type="caution">
    <text evidence="2">The sequence shown here is derived from an EMBL/GenBank/DDBJ whole genome shotgun (WGS) entry which is preliminary data.</text>
</comment>
<name>A0A812ERB8_ACAPH</name>
<evidence type="ECO:0000313" key="3">
    <source>
        <dbReference type="Proteomes" id="UP000597762"/>
    </source>
</evidence>
<accession>A0A812ERB8</accession>
<sequence length="152" mass="18141">MFLLPLCYCYNLSVKLGSLCHNFSFLTVTAEALLLVGSFHRFRVLPSLCFVLSFFLSFPNFSFFIFCPPFLFLSLIFLFFLSFFFLSFFFLSFFSNFSFILYILPSFPFSFFNFLFFFFSFFLSFFLRLSLLSFSDFPSLSFFLSFIDFIFL</sequence>
<dbReference type="Proteomes" id="UP000597762">
    <property type="component" value="Unassembled WGS sequence"/>
</dbReference>
<feature type="transmembrane region" description="Helical" evidence="1">
    <location>
        <begin position="101"/>
        <end position="123"/>
    </location>
</feature>
<keyword evidence="1" id="KW-1133">Transmembrane helix</keyword>
<keyword evidence="1" id="KW-0472">Membrane</keyword>
<gene>
    <name evidence="2" type="ORF">SPHA_79025</name>
</gene>
<keyword evidence="1" id="KW-0812">Transmembrane</keyword>
<feature type="transmembrane region" description="Helical" evidence="1">
    <location>
        <begin position="48"/>
        <end position="66"/>
    </location>
</feature>
<feature type="transmembrane region" description="Helical" evidence="1">
    <location>
        <begin position="72"/>
        <end position="94"/>
    </location>
</feature>
<feature type="transmembrane region" description="Helical" evidence="1">
    <location>
        <begin position="129"/>
        <end position="151"/>
    </location>
</feature>
<organism evidence="2 3">
    <name type="scientific">Acanthosepion pharaonis</name>
    <name type="common">Pharaoh cuttlefish</name>
    <name type="synonym">Sepia pharaonis</name>
    <dbReference type="NCBI Taxonomy" id="158019"/>
    <lineage>
        <taxon>Eukaryota</taxon>
        <taxon>Metazoa</taxon>
        <taxon>Spiralia</taxon>
        <taxon>Lophotrochozoa</taxon>
        <taxon>Mollusca</taxon>
        <taxon>Cephalopoda</taxon>
        <taxon>Coleoidea</taxon>
        <taxon>Decapodiformes</taxon>
        <taxon>Sepiida</taxon>
        <taxon>Sepiina</taxon>
        <taxon>Sepiidae</taxon>
        <taxon>Acanthosepion</taxon>
    </lineage>
</organism>
<keyword evidence="3" id="KW-1185">Reference proteome</keyword>